<evidence type="ECO:0000256" key="7">
    <source>
        <dbReference type="ARBA" id="ARBA00023136"/>
    </source>
</evidence>
<dbReference type="GO" id="GO:0008654">
    <property type="term" value="P:phospholipid biosynthetic process"/>
    <property type="evidence" value="ECO:0007669"/>
    <property type="project" value="UniProtKB-KW"/>
</dbReference>
<reference evidence="11 12" key="1">
    <citation type="submission" date="2017-07" db="EMBL/GenBank/DDBJ databases">
        <title>The genome sequence of Paludifilum halophilum highlights mechanisms for microbial adaptation to high salt environemnts.</title>
        <authorList>
            <person name="Belbahri L."/>
        </authorList>
    </citation>
    <scope>NUCLEOTIDE SEQUENCE [LARGE SCALE GENOMIC DNA]</scope>
    <source>
        <strain evidence="11 12">DSM 102817</strain>
    </source>
</reference>
<keyword evidence="1" id="KW-1003">Cell membrane</keyword>
<dbReference type="PANTHER" id="PTHR30309">
    <property type="entry name" value="INNER MEMBRANE PROTEIN YGIH"/>
    <property type="match status" value="1"/>
</dbReference>
<evidence type="ECO:0000256" key="1">
    <source>
        <dbReference type="ARBA" id="ARBA00022475"/>
    </source>
</evidence>
<dbReference type="GO" id="GO:0005886">
    <property type="term" value="C:plasma membrane"/>
    <property type="evidence" value="ECO:0007669"/>
    <property type="project" value="InterPro"/>
</dbReference>
<keyword evidence="2" id="KW-0444">Lipid biosynthesis</keyword>
<dbReference type="Proteomes" id="UP000215459">
    <property type="component" value="Unassembled WGS sequence"/>
</dbReference>
<evidence type="ECO:0000256" key="9">
    <source>
        <dbReference type="ARBA" id="ARBA00023264"/>
    </source>
</evidence>
<comment type="caution">
    <text evidence="11">The sequence shown here is derived from an EMBL/GenBank/DDBJ whole genome shotgun (WGS) entry which is preliminary data.</text>
</comment>
<accession>A0A235B5B8</accession>
<keyword evidence="3" id="KW-0808">Transferase</keyword>
<keyword evidence="12" id="KW-1185">Reference proteome</keyword>
<gene>
    <name evidence="11" type="ORF">CHM34_11465</name>
</gene>
<evidence type="ECO:0000256" key="10">
    <source>
        <dbReference type="SAM" id="Phobius"/>
    </source>
</evidence>
<evidence type="ECO:0000256" key="6">
    <source>
        <dbReference type="ARBA" id="ARBA00023098"/>
    </source>
</evidence>
<dbReference type="Pfam" id="PF02660">
    <property type="entry name" value="G3P_acyltransf"/>
    <property type="match status" value="1"/>
</dbReference>
<dbReference type="OrthoDB" id="2988269at2"/>
<evidence type="ECO:0000256" key="4">
    <source>
        <dbReference type="ARBA" id="ARBA00022692"/>
    </source>
</evidence>
<evidence type="ECO:0000256" key="5">
    <source>
        <dbReference type="ARBA" id="ARBA00022989"/>
    </source>
</evidence>
<keyword evidence="7 10" id="KW-0472">Membrane</keyword>
<feature type="transmembrane region" description="Helical" evidence="10">
    <location>
        <begin position="6"/>
        <end position="23"/>
    </location>
</feature>
<organism evidence="11 12">
    <name type="scientific">Paludifilum halophilum</name>
    <dbReference type="NCBI Taxonomy" id="1642702"/>
    <lineage>
        <taxon>Bacteria</taxon>
        <taxon>Bacillati</taxon>
        <taxon>Bacillota</taxon>
        <taxon>Bacilli</taxon>
        <taxon>Bacillales</taxon>
        <taxon>Thermoactinomycetaceae</taxon>
        <taxon>Paludifilum</taxon>
    </lineage>
</organism>
<sequence>MNLLTVILVAYLIGSLPITAFYSKKGFRRDLSSRSAAGFRREPLLSVGMEMGKGALAALLGLVLHGWTGAAFASIAVVLGQIYPVFTGFRGGRGAAVSAGALLIMSPLLVLIGIGIYWALLFVTRYRSISMVSAVICVMVLTLVLFPELYVILVVFGLGSLVLLRYAGSVRRWRKGTEPPFRWRGLGRWR</sequence>
<dbReference type="AlphaFoldDB" id="A0A235B5B8"/>
<keyword evidence="6" id="KW-0443">Lipid metabolism</keyword>
<evidence type="ECO:0000256" key="3">
    <source>
        <dbReference type="ARBA" id="ARBA00022679"/>
    </source>
</evidence>
<dbReference type="RefSeq" id="WP_094264741.1">
    <property type="nucleotide sequence ID" value="NZ_NOWF01000006.1"/>
</dbReference>
<feature type="transmembrane region" description="Helical" evidence="10">
    <location>
        <begin position="132"/>
        <end position="164"/>
    </location>
</feature>
<evidence type="ECO:0000256" key="8">
    <source>
        <dbReference type="ARBA" id="ARBA00023209"/>
    </source>
</evidence>
<dbReference type="InterPro" id="IPR003811">
    <property type="entry name" value="G3P_acylTferase_PlsY"/>
</dbReference>
<dbReference type="PANTHER" id="PTHR30309:SF0">
    <property type="entry name" value="GLYCEROL-3-PHOSPHATE ACYLTRANSFERASE-RELATED"/>
    <property type="match status" value="1"/>
</dbReference>
<evidence type="ECO:0000313" key="11">
    <source>
        <dbReference type="EMBL" id="OYD07506.1"/>
    </source>
</evidence>
<feature type="transmembrane region" description="Helical" evidence="10">
    <location>
        <begin position="101"/>
        <end position="120"/>
    </location>
</feature>
<keyword evidence="5 10" id="KW-1133">Transmembrane helix</keyword>
<keyword evidence="9" id="KW-1208">Phospholipid metabolism</keyword>
<dbReference type="EMBL" id="NOWF01000006">
    <property type="protein sequence ID" value="OYD07506.1"/>
    <property type="molecule type" value="Genomic_DNA"/>
</dbReference>
<proteinExistence type="predicted"/>
<evidence type="ECO:0000313" key="12">
    <source>
        <dbReference type="Proteomes" id="UP000215459"/>
    </source>
</evidence>
<dbReference type="SMART" id="SM01207">
    <property type="entry name" value="G3P_acyltransf"/>
    <property type="match status" value="1"/>
</dbReference>
<dbReference type="GO" id="GO:0043772">
    <property type="term" value="F:acyl-phosphate glycerol-3-phosphate acyltransferase activity"/>
    <property type="evidence" value="ECO:0007669"/>
    <property type="project" value="InterPro"/>
</dbReference>
<keyword evidence="4 10" id="KW-0812">Transmembrane</keyword>
<protein>
    <submittedName>
        <fullName evidence="11">Uncharacterized protein</fullName>
    </submittedName>
</protein>
<evidence type="ECO:0000256" key="2">
    <source>
        <dbReference type="ARBA" id="ARBA00022516"/>
    </source>
</evidence>
<keyword evidence="8" id="KW-0594">Phospholipid biosynthesis</keyword>
<name>A0A235B5B8_9BACL</name>